<name>A0A554A0E5_9BACI</name>
<keyword evidence="2" id="KW-1185">Reference proteome</keyword>
<dbReference type="EMBL" id="VLXZ01000004">
    <property type="protein sequence ID" value="TSB47155.1"/>
    <property type="molecule type" value="Genomic_DNA"/>
</dbReference>
<gene>
    <name evidence="1" type="ORF">FN960_09100</name>
</gene>
<reference evidence="1 2" key="1">
    <citation type="submission" date="2019-07" db="EMBL/GenBank/DDBJ databases">
        <authorList>
            <person name="Park Y.J."/>
            <person name="Jeong S.E."/>
            <person name="Jung H.S."/>
        </authorList>
    </citation>
    <scope>NUCLEOTIDE SEQUENCE [LARGE SCALE GENOMIC DNA]</scope>
    <source>
        <strain evidence="2">P16(2019)</strain>
    </source>
</reference>
<evidence type="ECO:0000313" key="1">
    <source>
        <dbReference type="EMBL" id="TSB47155.1"/>
    </source>
</evidence>
<protein>
    <submittedName>
        <fullName evidence="1">Uncharacterized protein</fullName>
    </submittedName>
</protein>
<comment type="caution">
    <text evidence="1">The sequence shown here is derived from an EMBL/GenBank/DDBJ whole genome shotgun (WGS) entry which is preliminary data.</text>
</comment>
<organism evidence="1 2">
    <name type="scientific">Alkalicoccobacillus porphyridii</name>
    <dbReference type="NCBI Taxonomy" id="2597270"/>
    <lineage>
        <taxon>Bacteria</taxon>
        <taxon>Bacillati</taxon>
        <taxon>Bacillota</taxon>
        <taxon>Bacilli</taxon>
        <taxon>Bacillales</taxon>
        <taxon>Bacillaceae</taxon>
        <taxon>Alkalicoccobacillus</taxon>
    </lineage>
</organism>
<evidence type="ECO:0000313" key="2">
    <source>
        <dbReference type="Proteomes" id="UP000318521"/>
    </source>
</evidence>
<proteinExistence type="predicted"/>
<dbReference type="RefSeq" id="WP_143848385.1">
    <property type="nucleotide sequence ID" value="NZ_VLXZ01000004.1"/>
</dbReference>
<dbReference type="Proteomes" id="UP000318521">
    <property type="component" value="Unassembled WGS sequence"/>
</dbReference>
<accession>A0A554A0E5</accession>
<sequence>MMLNVYFDELDGILNPQWMLITTKTDEEYMSVTIDSPFERFYQEDFHDEMAIITVTSGAMTRDPFKDRQFSIHIPTVKIDMTSNDIHPDNIYQADYFLIRLEDLEELLQFDVSKYFII</sequence>
<dbReference type="AlphaFoldDB" id="A0A554A0E5"/>
<dbReference type="OrthoDB" id="2883596at2"/>